<dbReference type="FunFam" id="1.20.1280.140:FF:000001">
    <property type="entry name" value="Cell wall serine-threonine-rich galactomannoprotein Mp1"/>
    <property type="match status" value="1"/>
</dbReference>
<evidence type="ECO:0000256" key="1">
    <source>
        <dbReference type="ARBA" id="ARBA00004191"/>
    </source>
</evidence>
<feature type="signal peptide" evidence="8">
    <location>
        <begin position="1"/>
        <end position="21"/>
    </location>
</feature>
<comment type="subcellular location">
    <subcellularLocation>
        <location evidence="1">Secreted</location>
        <location evidence="1">Cell wall</location>
    </subcellularLocation>
</comment>
<sequence length="192" mass="19860">MKFLTQVSLLVTLGFTAITIATPVAYTPTKVKRDLNSIESVLTSIGNQVTTLDGYIKASPPNPTQIVNASTALISTIKSGVTTVQASANLSDTDALGLVSPVQTLANNVNTTITDLIGIKSTVDKLDYGCTTYKQLEDQLTAATSFSTALVSKVPAALQSIAQGLAKGITTAIQNGVTAYNGECSSTAADIE</sequence>
<dbReference type="AlphaFoldDB" id="A0A0U1LWT3"/>
<organism evidence="9 10">
    <name type="scientific">Talaromyces islandicus</name>
    <name type="common">Penicillium islandicum</name>
    <dbReference type="NCBI Taxonomy" id="28573"/>
    <lineage>
        <taxon>Eukaryota</taxon>
        <taxon>Fungi</taxon>
        <taxon>Dikarya</taxon>
        <taxon>Ascomycota</taxon>
        <taxon>Pezizomycotina</taxon>
        <taxon>Eurotiomycetes</taxon>
        <taxon>Eurotiomycetidae</taxon>
        <taxon>Eurotiales</taxon>
        <taxon>Trichocomaceae</taxon>
        <taxon>Talaromyces</taxon>
        <taxon>Talaromyces sect. Islandici</taxon>
    </lineage>
</organism>
<dbReference type="EMBL" id="CVMT01000003">
    <property type="protein sequence ID" value="CRG87030.1"/>
    <property type="molecule type" value="Genomic_DNA"/>
</dbReference>
<evidence type="ECO:0000256" key="4">
    <source>
        <dbReference type="ARBA" id="ARBA00022729"/>
    </source>
</evidence>
<evidence type="ECO:0000256" key="2">
    <source>
        <dbReference type="ARBA" id="ARBA00022512"/>
    </source>
</evidence>
<keyword evidence="4 8" id="KW-0732">Signal</keyword>
<evidence type="ECO:0000256" key="7">
    <source>
        <dbReference type="ARBA" id="ARBA00071527"/>
    </source>
</evidence>
<evidence type="ECO:0000256" key="3">
    <source>
        <dbReference type="ARBA" id="ARBA00022525"/>
    </source>
</evidence>
<dbReference type="OMA" id="DINQGTR"/>
<dbReference type="OrthoDB" id="2422134at2759"/>
<name>A0A0U1LWT3_TALIS</name>
<dbReference type="InterPro" id="IPR021054">
    <property type="entry name" value="Cell_wall_mannoprotein_1"/>
</dbReference>
<keyword evidence="5" id="KW-0446">Lipid-binding</keyword>
<reference evidence="9 10" key="1">
    <citation type="submission" date="2015-04" db="EMBL/GenBank/DDBJ databases">
        <authorList>
            <person name="Syromyatnikov M.Y."/>
            <person name="Popov V.N."/>
        </authorList>
    </citation>
    <scope>NUCLEOTIDE SEQUENCE [LARGE SCALE GENOMIC DNA]</scope>
    <source>
        <strain evidence="9">WF-38-12</strain>
    </source>
</reference>
<evidence type="ECO:0000313" key="9">
    <source>
        <dbReference type="EMBL" id="CRG87030.1"/>
    </source>
</evidence>
<accession>A0A0U1LWT3</accession>
<keyword evidence="10" id="KW-1185">Reference proteome</keyword>
<evidence type="ECO:0000256" key="6">
    <source>
        <dbReference type="ARBA" id="ARBA00060953"/>
    </source>
</evidence>
<dbReference type="GO" id="GO:0005576">
    <property type="term" value="C:extracellular region"/>
    <property type="evidence" value="ECO:0007669"/>
    <property type="project" value="TreeGrafter"/>
</dbReference>
<evidence type="ECO:0000256" key="5">
    <source>
        <dbReference type="ARBA" id="ARBA00023121"/>
    </source>
</evidence>
<keyword evidence="3" id="KW-0964">Secreted</keyword>
<proteinExistence type="inferred from homology"/>
<comment type="similarity">
    <text evidence="6">Belongs to the cell wall mannoprotein 1 family.</text>
</comment>
<dbReference type="Proteomes" id="UP000054383">
    <property type="component" value="Unassembled WGS sequence"/>
</dbReference>
<dbReference type="Gene3D" id="1.20.1280.140">
    <property type="match status" value="1"/>
</dbReference>
<dbReference type="PANTHER" id="PTHR38123:SF6">
    <property type="entry name" value="CELL WALL SERINE-THREONINE-RICH GALACTOMANNOPROTEIN MP1 (AFU_ORTHOLOGUE AFUA_4G03240)"/>
    <property type="match status" value="1"/>
</dbReference>
<feature type="chain" id="PRO_5018335247" description="Cell wall mannoprotein 1" evidence="8">
    <location>
        <begin position="22"/>
        <end position="192"/>
    </location>
</feature>
<dbReference type="GO" id="GO:0009277">
    <property type="term" value="C:fungal-type cell wall"/>
    <property type="evidence" value="ECO:0007669"/>
    <property type="project" value="UniProtKB-ARBA"/>
</dbReference>
<keyword evidence="2" id="KW-0134">Cell wall</keyword>
<protein>
    <recommendedName>
        <fullName evidence="7">Cell wall mannoprotein 1</fullName>
    </recommendedName>
</protein>
<dbReference type="PANTHER" id="PTHR38123">
    <property type="entry name" value="CELL WALL SERINE-THREONINE-RICH GALACTOMANNOPROTEIN MP1 (AFU_ORTHOLOGUE AFUA_4G03240)"/>
    <property type="match status" value="1"/>
</dbReference>
<gene>
    <name evidence="9" type="ORF">PISL3812_04044</name>
</gene>
<dbReference type="Pfam" id="PF12296">
    <property type="entry name" value="HsbA"/>
    <property type="match status" value="1"/>
</dbReference>
<evidence type="ECO:0000313" key="10">
    <source>
        <dbReference type="Proteomes" id="UP000054383"/>
    </source>
</evidence>
<dbReference type="GO" id="GO:0008289">
    <property type="term" value="F:lipid binding"/>
    <property type="evidence" value="ECO:0007669"/>
    <property type="project" value="UniProtKB-KW"/>
</dbReference>
<evidence type="ECO:0000256" key="8">
    <source>
        <dbReference type="SAM" id="SignalP"/>
    </source>
</evidence>